<keyword evidence="7" id="KW-1133">Transmembrane helix</keyword>
<keyword evidence="7" id="KW-0812">Transmembrane</keyword>
<dbReference type="AlphaFoldDB" id="A0AAW1YSS9"/>
<dbReference type="SUPFAM" id="SSF57850">
    <property type="entry name" value="RING/U-box"/>
    <property type="match status" value="2"/>
</dbReference>
<keyword evidence="10" id="KW-1185">Reference proteome</keyword>
<organism evidence="9 10">
    <name type="scientific">Culter alburnus</name>
    <name type="common">Topmouth culter</name>
    <dbReference type="NCBI Taxonomy" id="194366"/>
    <lineage>
        <taxon>Eukaryota</taxon>
        <taxon>Metazoa</taxon>
        <taxon>Chordata</taxon>
        <taxon>Craniata</taxon>
        <taxon>Vertebrata</taxon>
        <taxon>Euteleostomi</taxon>
        <taxon>Actinopterygii</taxon>
        <taxon>Neopterygii</taxon>
        <taxon>Teleostei</taxon>
        <taxon>Ostariophysi</taxon>
        <taxon>Cypriniformes</taxon>
        <taxon>Xenocyprididae</taxon>
        <taxon>Xenocypridinae</taxon>
        <taxon>Culter</taxon>
    </lineage>
</organism>
<dbReference type="Proteomes" id="UP001479290">
    <property type="component" value="Unassembled WGS sequence"/>
</dbReference>
<keyword evidence="5" id="KW-0833">Ubl conjugation pathway</keyword>
<keyword evidence="6" id="KW-0862">Zinc</keyword>
<keyword evidence="3" id="KW-0677">Repeat</keyword>
<feature type="domain" description="RING-type" evidence="8">
    <location>
        <begin position="18"/>
        <end position="246"/>
    </location>
</feature>
<evidence type="ECO:0000259" key="8">
    <source>
        <dbReference type="PROSITE" id="PS51873"/>
    </source>
</evidence>
<evidence type="ECO:0000256" key="7">
    <source>
        <dbReference type="SAM" id="Phobius"/>
    </source>
</evidence>
<protein>
    <recommendedName>
        <fullName evidence="8">RING-type domain-containing protein</fullName>
    </recommendedName>
</protein>
<dbReference type="InterPro" id="IPR002867">
    <property type="entry name" value="IBR_dom"/>
</dbReference>
<evidence type="ECO:0000256" key="5">
    <source>
        <dbReference type="ARBA" id="ARBA00022786"/>
    </source>
</evidence>
<evidence type="ECO:0000256" key="4">
    <source>
        <dbReference type="ARBA" id="ARBA00022771"/>
    </source>
</evidence>
<accession>A0AAW1YSS9</accession>
<dbReference type="GO" id="GO:0008270">
    <property type="term" value="F:zinc ion binding"/>
    <property type="evidence" value="ECO:0007669"/>
    <property type="project" value="UniProtKB-KW"/>
</dbReference>
<dbReference type="Gene3D" id="1.20.120.1750">
    <property type="match status" value="2"/>
</dbReference>
<evidence type="ECO:0000256" key="3">
    <source>
        <dbReference type="ARBA" id="ARBA00022737"/>
    </source>
</evidence>
<reference evidence="9 10" key="1">
    <citation type="submission" date="2024-05" db="EMBL/GenBank/DDBJ databases">
        <title>A high-quality chromosomal-level genome assembly of Topmouth culter (Culter alburnus).</title>
        <authorList>
            <person name="Zhao H."/>
        </authorList>
    </citation>
    <scope>NUCLEOTIDE SEQUENCE [LARGE SCALE GENOMIC DNA]</scope>
    <source>
        <strain evidence="9">CATC2023</strain>
        <tissue evidence="9">Muscle</tissue>
    </source>
</reference>
<proteinExistence type="predicted"/>
<keyword evidence="4" id="KW-0863">Zinc-finger</keyword>
<comment type="caution">
    <text evidence="9">The sequence shown here is derived from an EMBL/GenBank/DDBJ whole genome shotgun (WGS) entry which is preliminary data.</text>
</comment>
<gene>
    <name evidence="9" type="ORF">ABG768_017706</name>
</gene>
<dbReference type="InterPro" id="IPR044066">
    <property type="entry name" value="TRIAD_supradom"/>
</dbReference>
<evidence type="ECO:0000313" key="9">
    <source>
        <dbReference type="EMBL" id="KAK9951831.1"/>
    </source>
</evidence>
<dbReference type="GO" id="GO:0016740">
    <property type="term" value="F:transferase activity"/>
    <property type="evidence" value="ECO:0007669"/>
    <property type="project" value="UniProtKB-KW"/>
</dbReference>
<evidence type="ECO:0000256" key="6">
    <source>
        <dbReference type="ARBA" id="ARBA00022833"/>
    </source>
</evidence>
<evidence type="ECO:0000256" key="1">
    <source>
        <dbReference type="ARBA" id="ARBA00022679"/>
    </source>
</evidence>
<dbReference type="EMBL" id="JAWDJR010000024">
    <property type="protein sequence ID" value="KAK9951831.1"/>
    <property type="molecule type" value="Genomic_DNA"/>
</dbReference>
<keyword evidence="1" id="KW-0808">Transferase</keyword>
<sequence>MYNDEKRYDGSENGIKFLKKCCDIDPYDDYPDVLRAELSCGHVTGPQTLTNYCRVQLDQGKTELRCPKCEEQWSYTEVRKLAKLTPEEQQYFEETLANNATRKIIDIKNCPGCDWIIERSNLSNLSVQCTICSVNKGKTFEFCWQCLREWKGHRPRSDRCDNEGCSNRDLDLLRDCTTIILPSVNNIECPAVRACPTCGLLINHNTEKCKNIVCSRCNKEFCFVCLKLTPDCLKTSSYFIPCSDGVAPRQTSIPIWSDKQYITSTLNHIFTNSHNHIFTNTQNHIFTNTQNHIFISTLLLICGICFAGLAYLVHLRYLK</sequence>
<name>A0AAW1YSS9_CULAL</name>
<keyword evidence="2" id="KW-0479">Metal-binding</keyword>
<feature type="transmembrane region" description="Helical" evidence="7">
    <location>
        <begin position="293"/>
        <end position="313"/>
    </location>
</feature>
<evidence type="ECO:0000313" key="10">
    <source>
        <dbReference type="Proteomes" id="UP001479290"/>
    </source>
</evidence>
<evidence type="ECO:0000256" key="2">
    <source>
        <dbReference type="ARBA" id="ARBA00022723"/>
    </source>
</evidence>
<dbReference type="FunFam" id="1.20.120.1750:FF:000040">
    <property type="entry name" value="RBR-type E3 ubiquitin transferase"/>
    <property type="match status" value="1"/>
</dbReference>
<keyword evidence="7" id="KW-0472">Membrane</keyword>
<dbReference type="PROSITE" id="PS51873">
    <property type="entry name" value="TRIAD"/>
    <property type="match status" value="1"/>
</dbReference>
<dbReference type="FunFam" id="1.20.120.1750:FF:000036">
    <property type="entry name" value="RBR-type E3 ubiquitin transferase"/>
    <property type="match status" value="1"/>
</dbReference>
<dbReference type="SMART" id="SM00647">
    <property type="entry name" value="IBR"/>
    <property type="match status" value="2"/>
</dbReference>